<keyword evidence="11" id="KW-1185">Reference proteome</keyword>
<dbReference type="GO" id="GO:0015344">
    <property type="term" value="F:siderophore uptake transmembrane transporter activity"/>
    <property type="evidence" value="ECO:0007669"/>
    <property type="project" value="TreeGrafter"/>
</dbReference>
<dbReference type="Gene3D" id="2.170.130.10">
    <property type="entry name" value="TonB-dependent receptor, plug domain"/>
    <property type="match status" value="1"/>
</dbReference>
<dbReference type="Proteomes" id="UP000503222">
    <property type="component" value="Chromosome"/>
</dbReference>
<evidence type="ECO:0000256" key="1">
    <source>
        <dbReference type="ARBA" id="ARBA00004571"/>
    </source>
</evidence>
<dbReference type="SUPFAM" id="SSF56935">
    <property type="entry name" value="Porins"/>
    <property type="match status" value="1"/>
</dbReference>
<evidence type="ECO:0000256" key="2">
    <source>
        <dbReference type="ARBA" id="ARBA00022448"/>
    </source>
</evidence>
<dbReference type="InterPro" id="IPR036942">
    <property type="entry name" value="Beta-barrel_TonB_sf"/>
</dbReference>
<gene>
    <name evidence="10" type="ORF">G7077_07485</name>
</gene>
<evidence type="ECO:0000256" key="6">
    <source>
        <dbReference type="ARBA" id="ARBA00023136"/>
    </source>
</evidence>
<keyword evidence="3" id="KW-1134">Transmembrane beta strand</keyword>
<dbReference type="InterPro" id="IPR039426">
    <property type="entry name" value="TonB-dep_rcpt-like"/>
</dbReference>
<keyword evidence="7" id="KW-0998">Cell outer membrane</keyword>
<sequence length="700" mass="77688">MFVMRRRRLLLAGIALLSPFPALAQTAPATADPAVVPPPQATTAGTKRVYSPADFARYAPKSAYDILVQVPSFSIKEAEQERGLGQASENVLINGQRSANKAGGGAIDELRKTPVANVERIEIVDAASLGIAGLSGQVANIIVNRGAKGSGQFEWNPDIRAHYTKANLLQGNVSYSGKSGPVDYTLAVKNDTGRGGFGGPIRIYEPDGTLREARDEVYHGESSLVTFSGKFGLDGPGSSIGNLLLAYTPYWAPSFQGYRRTRADGKDGRVTNRTKLSGWYYDVNGDYEFALGPGRLKLIGVRHFDHEPIISRQRIELDSGAPDQLTRFDRDSRIGETVARSEYRWKTGRNDWQVSLERAFNSLDQRGAYFQSDAGGVLQPVDLPGLTGNVQEVRYEGIVTLSRPLSPKLDLQVDGGGEISRLERVDGDLPARKFFRPKGSITLGWRPAAGWDASLKLRRRVGQISFYDFLDQPNLQSERENSGNPDLVPPQSWELETEVGRELGAWGKTRLRAYAHRIDDIIDVVPIGEDSEGVGNLPRATRFGFESVSTIQFDPIGWTGAKLDATFGAERTRVKDPLTGEDRSISGTRDRWMNLQLRHDIPRSDWAYGGSVNYDHYTPYFRLTEVYRSWEGPWWFGAFVENKDVMGLTVRAEVSNIFNARHRLERVNYSGYRDAFPISSRQSNNQLIGPIFELLVKGTF</sequence>
<accession>A0A6G7YPU4</accession>
<feature type="chain" id="PRO_5026013321" evidence="8">
    <location>
        <begin position="25"/>
        <end position="700"/>
    </location>
</feature>
<evidence type="ECO:0000313" key="10">
    <source>
        <dbReference type="EMBL" id="QIK78762.1"/>
    </source>
</evidence>
<feature type="signal peptide" evidence="8">
    <location>
        <begin position="1"/>
        <end position="24"/>
    </location>
</feature>
<keyword evidence="6" id="KW-0472">Membrane</keyword>
<dbReference type="InterPro" id="IPR037066">
    <property type="entry name" value="Plug_dom_sf"/>
</dbReference>
<keyword evidence="2" id="KW-0813">Transport</keyword>
<dbReference type="RefSeq" id="WP_166411154.1">
    <property type="nucleotide sequence ID" value="NZ_CP049869.1"/>
</dbReference>
<comment type="subcellular location">
    <subcellularLocation>
        <location evidence="1">Cell outer membrane</location>
        <topology evidence="1">Multi-pass membrane protein</topology>
    </subcellularLocation>
</comment>
<dbReference type="Pfam" id="PF07715">
    <property type="entry name" value="Plug"/>
    <property type="match status" value="1"/>
</dbReference>
<keyword evidence="10" id="KW-0675">Receptor</keyword>
<organism evidence="10 11">
    <name type="scientific">Sphingomonas piscis</name>
    <dbReference type="NCBI Taxonomy" id="2714943"/>
    <lineage>
        <taxon>Bacteria</taxon>
        <taxon>Pseudomonadati</taxon>
        <taxon>Pseudomonadota</taxon>
        <taxon>Alphaproteobacteria</taxon>
        <taxon>Sphingomonadales</taxon>
        <taxon>Sphingomonadaceae</taxon>
        <taxon>Sphingomonas</taxon>
    </lineage>
</organism>
<evidence type="ECO:0000256" key="4">
    <source>
        <dbReference type="ARBA" id="ARBA00022692"/>
    </source>
</evidence>
<reference evidence="10 11" key="1">
    <citation type="submission" date="2020-03" db="EMBL/GenBank/DDBJ databases">
        <title>Sphingomonas sp. nov., isolated from fish.</title>
        <authorList>
            <person name="Hyun D.-W."/>
            <person name="Bae J.-W."/>
        </authorList>
    </citation>
    <scope>NUCLEOTIDE SEQUENCE [LARGE SCALE GENOMIC DNA]</scope>
    <source>
        <strain evidence="10 11">HDW15B</strain>
    </source>
</reference>
<evidence type="ECO:0000256" key="3">
    <source>
        <dbReference type="ARBA" id="ARBA00022452"/>
    </source>
</evidence>
<dbReference type="Gene3D" id="2.40.170.20">
    <property type="entry name" value="TonB-dependent receptor, beta-barrel domain"/>
    <property type="match status" value="1"/>
</dbReference>
<dbReference type="InterPro" id="IPR012910">
    <property type="entry name" value="Plug_dom"/>
</dbReference>
<name>A0A6G7YPU4_9SPHN</name>
<evidence type="ECO:0000256" key="8">
    <source>
        <dbReference type="SAM" id="SignalP"/>
    </source>
</evidence>
<protein>
    <submittedName>
        <fullName evidence="10">TonB-dependent receptor</fullName>
    </submittedName>
</protein>
<dbReference type="PANTHER" id="PTHR30069:SF29">
    <property type="entry name" value="HEMOGLOBIN AND HEMOGLOBIN-HAPTOGLOBIN-BINDING PROTEIN 1-RELATED"/>
    <property type="match status" value="1"/>
</dbReference>
<proteinExistence type="predicted"/>
<keyword evidence="5 8" id="KW-0732">Signal</keyword>
<dbReference type="GO" id="GO:0009279">
    <property type="term" value="C:cell outer membrane"/>
    <property type="evidence" value="ECO:0007669"/>
    <property type="project" value="UniProtKB-SubCell"/>
</dbReference>
<evidence type="ECO:0000259" key="9">
    <source>
        <dbReference type="Pfam" id="PF07715"/>
    </source>
</evidence>
<evidence type="ECO:0000256" key="5">
    <source>
        <dbReference type="ARBA" id="ARBA00022729"/>
    </source>
</evidence>
<feature type="domain" description="TonB-dependent receptor plug" evidence="9">
    <location>
        <begin position="41"/>
        <end position="128"/>
    </location>
</feature>
<dbReference type="EMBL" id="CP049869">
    <property type="protein sequence ID" value="QIK78762.1"/>
    <property type="molecule type" value="Genomic_DNA"/>
</dbReference>
<evidence type="ECO:0000256" key="7">
    <source>
        <dbReference type="ARBA" id="ARBA00023237"/>
    </source>
</evidence>
<dbReference type="GO" id="GO:0044718">
    <property type="term" value="P:siderophore transmembrane transport"/>
    <property type="evidence" value="ECO:0007669"/>
    <property type="project" value="TreeGrafter"/>
</dbReference>
<keyword evidence="4" id="KW-0812">Transmembrane</keyword>
<dbReference type="AlphaFoldDB" id="A0A6G7YPU4"/>
<dbReference type="KEGG" id="spii:G7077_07485"/>
<dbReference type="PANTHER" id="PTHR30069">
    <property type="entry name" value="TONB-DEPENDENT OUTER MEMBRANE RECEPTOR"/>
    <property type="match status" value="1"/>
</dbReference>
<evidence type="ECO:0000313" key="11">
    <source>
        <dbReference type="Proteomes" id="UP000503222"/>
    </source>
</evidence>